<dbReference type="SUPFAM" id="SSF54060">
    <property type="entry name" value="His-Me finger endonucleases"/>
    <property type="match status" value="1"/>
</dbReference>
<dbReference type="InterPro" id="IPR001322">
    <property type="entry name" value="Lamin_tail_dom"/>
</dbReference>
<dbReference type="PROSITE" id="PS50853">
    <property type="entry name" value="FN3"/>
    <property type="match status" value="1"/>
</dbReference>
<dbReference type="InterPro" id="IPR026444">
    <property type="entry name" value="Secre_tail"/>
</dbReference>
<comment type="similarity">
    <text evidence="1">Belongs to the EndA/NucM nuclease family.</text>
</comment>
<keyword evidence="4" id="KW-0378">Hydrolase</keyword>
<evidence type="ECO:0000256" key="2">
    <source>
        <dbReference type="ARBA" id="ARBA00022722"/>
    </source>
</evidence>
<feature type="region of interest" description="Disordered" evidence="5">
    <location>
        <begin position="120"/>
        <end position="159"/>
    </location>
</feature>
<dbReference type="AlphaFoldDB" id="A0A9X1VP24"/>
<dbReference type="PROSITE" id="PS51841">
    <property type="entry name" value="LTD"/>
    <property type="match status" value="1"/>
</dbReference>
<feature type="domain" description="Fibronectin type-III" evidence="7">
    <location>
        <begin position="280"/>
        <end position="365"/>
    </location>
</feature>
<feature type="signal peptide" evidence="6">
    <location>
        <begin position="1"/>
        <end position="18"/>
    </location>
</feature>
<evidence type="ECO:0000313" key="9">
    <source>
        <dbReference type="EMBL" id="MCI2229608.1"/>
    </source>
</evidence>
<feature type="compositionally biased region" description="Polar residues" evidence="5">
    <location>
        <begin position="126"/>
        <end position="135"/>
    </location>
</feature>
<evidence type="ECO:0000256" key="5">
    <source>
        <dbReference type="SAM" id="MobiDB-lite"/>
    </source>
</evidence>
<dbReference type="InterPro" id="IPR007346">
    <property type="entry name" value="Endonuclease-I"/>
</dbReference>
<organism evidence="9 10">
    <name type="scientific">Polaribacter marinus</name>
    <dbReference type="NCBI Taxonomy" id="2916838"/>
    <lineage>
        <taxon>Bacteria</taxon>
        <taxon>Pseudomonadati</taxon>
        <taxon>Bacteroidota</taxon>
        <taxon>Flavobacteriia</taxon>
        <taxon>Flavobacteriales</taxon>
        <taxon>Flavobacteriaceae</taxon>
    </lineage>
</organism>
<dbReference type="GO" id="GO:0004519">
    <property type="term" value="F:endonuclease activity"/>
    <property type="evidence" value="ECO:0007669"/>
    <property type="project" value="UniProtKB-KW"/>
</dbReference>
<feature type="domain" description="LTD" evidence="8">
    <location>
        <begin position="356"/>
        <end position="502"/>
    </location>
</feature>
<evidence type="ECO:0000313" key="10">
    <source>
        <dbReference type="Proteomes" id="UP001139369"/>
    </source>
</evidence>
<keyword evidence="10" id="KW-1185">Reference proteome</keyword>
<dbReference type="InterPro" id="IPR036116">
    <property type="entry name" value="FN3_sf"/>
</dbReference>
<dbReference type="Pfam" id="PF00041">
    <property type="entry name" value="fn3"/>
    <property type="match status" value="1"/>
</dbReference>
<keyword evidence="9" id="KW-0255">Endonuclease</keyword>
<keyword evidence="3 6" id="KW-0732">Signal</keyword>
<dbReference type="PANTHER" id="PTHR33607:SF2">
    <property type="entry name" value="ENDONUCLEASE-1"/>
    <property type="match status" value="1"/>
</dbReference>
<evidence type="ECO:0000256" key="3">
    <source>
        <dbReference type="ARBA" id="ARBA00022729"/>
    </source>
</evidence>
<dbReference type="CDD" id="cd00063">
    <property type="entry name" value="FN3"/>
    <property type="match status" value="1"/>
</dbReference>
<sequence length="1049" mass="113942">MKKFSSLLFLLFTFTAFTQIPSYYNDVNLNLTGISLKNELAVKITNTHTNTLSYSNIWEAIKITDLNPSNNTELLLMYGYENGSDMDPDNDRERGINDTCGQGDCEGLWNREHVFANSLADPDLDNSGTSGSYSDAHNLRPADSHTNSSRGNKLFATGTGNSGSVTNGWYPGDEWKGDVARIAMYMYLRYGSQCLPNHLGIGSNASTPDDMIDLFLQWNVDDPVSDIEKQRNTYHNSAGTYAQGNRNPFIDNPAFATQIWGGAQAQDFFVAGFDSEAPSIPNTLSSSNITGSSFTVSWTASTDNTLVTGYNVIINDVIVGTTTTNSYNATGLTSSGSYNVKVQAYDSNLNTSDSSSSFIVHTSADGDATSTDLFISEYIEGTSHNKALEIANYTGSLVNLNLYSIKKQTDGDGAWSSGLTLTGTLINGDVFVVANSSADTAITDMADIITGGTQVTFNGNDVIGLFKNDVLIDIIGVFDEGSANFAINKTLQRKSSVTNPNTIYTVSEWNILSTDTFSGIGTHFVTGTNTFLGITDNNWDTPSNWSFGEVPNNTNVIIKAGQTVNASGNIIVENLTLESNASLTVGNNITNSGTIILSSESSLIAKNSTSFDLMYQRYLATTNWYLVSSTVTNETFQDIISVNNFATGINDNIGIGDYINTSSEWTYATSGTTGTLSSGDGRSVKLATSGNISYSGTMPMGDKSILISDGGLVGNSFNLIGNPYPSYLTVNHTSPSALNNILSANSGVLAEQTIWFWNQAEEQYKQVNQATAIIDEIRYLPPGQGFFVKSNATGGNFVFPESLQNHQTNDVFSRTNNNFDNFSHIKLKLSNQTSNSSTDIIYMNGATLGWDNGLDATIFNGVSNGFVIYSQLIENSEGQKLGIQSLPNNQFDEVIPIGINAIKDTEISISSETLNLPETHQIYLEDRLNNTYTLLDQESIFSTRLSEDMIGIGRFYLHTTTSVLSLNNNLLANVNIYPKDTETLKITGINSVLTHITLFDITGKQVFKTSFIGNGNNTIKHNNLKVGVYIAQIKNSEGVLNRKIILKNR</sequence>
<proteinExistence type="inferred from homology"/>
<dbReference type="Gene3D" id="2.60.40.10">
    <property type="entry name" value="Immunoglobulins"/>
    <property type="match status" value="1"/>
</dbReference>
<gene>
    <name evidence="9" type="ORF">MC378_10565</name>
</gene>
<dbReference type="InterPro" id="IPR044925">
    <property type="entry name" value="His-Me_finger_sf"/>
</dbReference>
<dbReference type="RefSeq" id="WP_242178734.1">
    <property type="nucleotide sequence ID" value="NZ_JAKQYM010000007.1"/>
</dbReference>
<dbReference type="SMART" id="SM00060">
    <property type="entry name" value="FN3"/>
    <property type="match status" value="1"/>
</dbReference>
<evidence type="ECO:0000256" key="1">
    <source>
        <dbReference type="ARBA" id="ARBA00006429"/>
    </source>
</evidence>
<dbReference type="NCBIfam" id="TIGR04183">
    <property type="entry name" value="Por_Secre_tail"/>
    <property type="match status" value="1"/>
</dbReference>
<dbReference type="PANTHER" id="PTHR33607">
    <property type="entry name" value="ENDONUCLEASE-1"/>
    <property type="match status" value="1"/>
</dbReference>
<accession>A0A9X1VP24</accession>
<evidence type="ECO:0000256" key="4">
    <source>
        <dbReference type="ARBA" id="ARBA00022801"/>
    </source>
</evidence>
<dbReference type="Proteomes" id="UP001139369">
    <property type="component" value="Unassembled WGS sequence"/>
</dbReference>
<protein>
    <submittedName>
        <fullName evidence="9">Endonuclease</fullName>
    </submittedName>
</protein>
<dbReference type="GO" id="GO:0016787">
    <property type="term" value="F:hydrolase activity"/>
    <property type="evidence" value="ECO:0007669"/>
    <property type="project" value="UniProtKB-KW"/>
</dbReference>
<feature type="chain" id="PRO_5040897310" evidence="6">
    <location>
        <begin position="19"/>
        <end position="1049"/>
    </location>
</feature>
<evidence type="ECO:0000256" key="6">
    <source>
        <dbReference type="SAM" id="SignalP"/>
    </source>
</evidence>
<dbReference type="SUPFAM" id="SSF49265">
    <property type="entry name" value="Fibronectin type III"/>
    <property type="match status" value="1"/>
</dbReference>
<dbReference type="EMBL" id="JAKQYM010000007">
    <property type="protein sequence ID" value="MCI2229608.1"/>
    <property type="molecule type" value="Genomic_DNA"/>
</dbReference>
<dbReference type="InterPro" id="IPR013783">
    <property type="entry name" value="Ig-like_fold"/>
</dbReference>
<name>A0A9X1VP24_9FLAO</name>
<comment type="caution">
    <text evidence="9">The sequence shown here is derived from an EMBL/GenBank/DDBJ whole genome shotgun (WGS) entry which is preliminary data.</text>
</comment>
<evidence type="ECO:0000259" key="7">
    <source>
        <dbReference type="PROSITE" id="PS50853"/>
    </source>
</evidence>
<keyword evidence="2" id="KW-0540">Nuclease</keyword>
<dbReference type="InterPro" id="IPR003961">
    <property type="entry name" value="FN3_dom"/>
</dbReference>
<dbReference type="Pfam" id="PF04231">
    <property type="entry name" value="Endonuclease_1"/>
    <property type="match status" value="1"/>
</dbReference>
<evidence type="ECO:0000259" key="8">
    <source>
        <dbReference type="PROSITE" id="PS51841"/>
    </source>
</evidence>
<reference evidence="9" key="1">
    <citation type="submission" date="2022-02" db="EMBL/GenBank/DDBJ databases">
        <title>Polaribacter sp. MSW13, isolated from seawater.</title>
        <authorList>
            <person name="Kristyanto S."/>
            <person name="Jung J."/>
            <person name="Jeon C.O."/>
        </authorList>
    </citation>
    <scope>NUCLEOTIDE SEQUENCE</scope>
    <source>
        <strain evidence="9">MSW13</strain>
    </source>
</reference>